<evidence type="ECO:0000313" key="6">
    <source>
        <dbReference type="EMBL" id="ESN98608.1"/>
    </source>
</evidence>
<proteinExistence type="inferred from homology"/>
<accession>T1ES65</accession>
<dbReference type="Proteomes" id="UP000015101">
    <property type="component" value="Unassembled WGS sequence"/>
</dbReference>
<dbReference type="OrthoDB" id="341511at2759"/>
<reference evidence="7" key="3">
    <citation type="submission" date="2015-06" db="UniProtKB">
        <authorList>
            <consortium name="EnsemblMetazoa"/>
        </authorList>
    </citation>
    <scope>IDENTIFICATION</scope>
</reference>
<gene>
    <name evidence="7" type="primary">20199415</name>
    <name evidence="6" type="ORF">HELRODRAFT_162040</name>
</gene>
<dbReference type="InterPro" id="IPR013894">
    <property type="entry name" value="RMI1_OB"/>
</dbReference>
<feature type="region of interest" description="Disordered" evidence="3">
    <location>
        <begin position="357"/>
        <end position="376"/>
    </location>
</feature>
<dbReference type="CTD" id="20199415"/>
<sequence length="408" mass="45612">MADAQIAQTWLNNLFKIQYPDDWLNACIEWIHSEHQAPHLCMYAQIQKLSGTENENVLVSGATQQTQENNNTHNSKQSRMLLLGLTDGQQDIQAIEYRHINSFNDTNNNISCGSKILVHGEVLCRMGVLFLRSENVTALGGEVDSESSGSTYMLAKLQDMLNNSNRNINNNNNNTNDYGDEDDDEDDFMMMIAAESSEIESGRCKRIKLNNNNNNNNSINNNNNNNNNANNVISGHESAIDDDDMEDIIEYIVDLDNDDDAYISTVIGRLEHNSGHFWSLGAKINDGTCHLDVSLGDKLLSKLIGFTAKECHEMREKAKKDLSLREKITQGIKQCQVSLIQLSAIFELEISASTSSTSTSNVAATNSESSATASQRSNLKRYKLNDYRHVTMQDVHALKLLSEKHNLS</sequence>
<reference evidence="8" key="1">
    <citation type="submission" date="2012-12" db="EMBL/GenBank/DDBJ databases">
        <authorList>
            <person name="Hellsten U."/>
            <person name="Grimwood J."/>
            <person name="Chapman J.A."/>
            <person name="Shapiro H."/>
            <person name="Aerts A."/>
            <person name="Otillar R.P."/>
            <person name="Terry A.Y."/>
            <person name="Boore J.L."/>
            <person name="Simakov O."/>
            <person name="Marletaz F."/>
            <person name="Cho S.-J."/>
            <person name="Edsinger-Gonzales E."/>
            <person name="Havlak P."/>
            <person name="Kuo D.-H."/>
            <person name="Larsson T."/>
            <person name="Lv J."/>
            <person name="Arendt D."/>
            <person name="Savage R."/>
            <person name="Osoegawa K."/>
            <person name="de Jong P."/>
            <person name="Lindberg D.R."/>
            <person name="Seaver E.C."/>
            <person name="Weisblat D.A."/>
            <person name="Putnam N.H."/>
            <person name="Grigoriev I.V."/>
            <person name="Rokhsar D.S."/>
        </authorList>
    </citation>
    <scope>NUCLEOTIDE SEQUENCE</scope>
</reference>
<dbReference type="PANTHER" id="PTHR14790">
    <property type="entry name" value="RECQ-MEDIATED GENOME INSTABILITY PROTEIN 1 RMI1"/>
    <property type="match status" value="1"/>
</dbReference>
<dbReference type="Gene3D" id="6.10.140.770">
    <property type="match status" value="1"/>
</dbReference>
<dbReference type="PANTHER" id="PTHR14790:SF15">
    <property type="entry name" value="RECQ-MEDIATED GENOME INSTABILITY PROTEIN 1"/>
    <property type="match status" value="1"/>
</dbReference>
<keyword evidence="8" id="KW-1185">Reference proteome</keyword>
<dbReference type="InParanoid" id="T1ES65"/>
<evidence type="ECO:0000256" key="1">
    <source>
        <dbReference type="ARBA" id="ARBA00006395"/>
    </source>
</evidence>
<dbReference type="InterPro" id="IPR042470">
    <property type="entry name" value="RMI1_N_C_sf"/>
</dbReference>
<dbReference type="InterPro" id="IPR032199">
    <property type="entry name" value="RMI1_C"/>
</dbReference>
<dbReference type="EnsemblMetazoa" id="HelroT162040">
    <property type="protein sequence ID" value="HelroP162040"/>
    <property type="gene ID" value="HelroG162040"/>
</dbReference>
<feature type="domain" description="RecQ-mediated genome instability protein 1 C-terminal OB-fold" evidence="5">
    <location>
        <begin position="261"/>
        <end position="362"/>
    </location>
</feature>
<dbReference type="AlphaFoldDB" id="T1ES65"/>
<dbReference type="Pfam" id="PF16099">
    <property type="entry name" value="RMI1_C"/>
    <property type="match status" value="1"/>
</dbReference>
<feature type="compositionally biased region" description="Low complexity" evidence="3">
    <location>
        <begin position="357"/>
        <end position="374"/>
    </location>
</feature>
<dbReference type="HOGENOM" id="CLU_712797_0_0_1"/>
<comment type="similarity">
    <text evidence="1">Belongs to the RMI1 family.</text>
</comment>
<dbReference type="OMA" id="AKECHEM"/>
<organism evidence="7 8">
    <name type="scientific">Helobdella robusta</name>
    <name type="common">Californian leech</name>
    <dbReference type="NCBI Taxonomy" id="6412"/>
    <lineage>
        <taxon>Eukaryota</taxon>
        <taxon>Metazoa</taxon>
        <taxon>Spiralia</taxon>
        <taxon>Lophotrochozoa</taxon>
        <taxon>Annelida</taxon>
        <taxon>Clitellata</taxon>
        <taxon>Hirudinea</taxon>
        <taxon>Rhynchobdellida</taxon>
        <taxon>Glossiphoniidae</taxon>
        <taxon>Helobdella</taxon>
    </lineage>
</organism>
<dbReference type="Gene3D" id="2.40.50.770">
    <property type="entry name" value="RecQ-mediated genome instability protein Rmi1, C-terminal domain"/>
    <property type="match status" value="1"/>
</dbReference>
<name>T1ES65_HELRO</name>
<dbReference type="RefSeq" id="XP_009022616.1">
    <property type="nucleotide sequence ID" value="XM_009024368.1"/>
</dbReference>
<dbReference type="EMBL" id="KB097143">
    <property type="protein sequence ID" value="ESN98608.1"/>
    <property type="molecule type" value="Genomic_DNA"/>
</dbReference>
<protein>
    <recommendedName>
        <fullName evidence="2">RecQ-mediated genome instability protein 1</fullName>
    </recommendedName>
</protein>
<reference evidence="6 8" key="2">
    <citation type="journal article" date="2013" name="Nature">
        <title>Insights into bilaterian evolution from three spiralian genomes.</title>
        <authorList>
            <person name="Simakov O."/>
            <person name="Marletaz F."/>
            <person name="Cho S.J."/>
            <person name="Edsinger-Gonzales E."/>
            <person name="Havlak P."/>
            <person name="Hellsten U."/>
            <person name="Kuo D.H."/>
            <person name="Larsson T."/>
            <person name="Lv J."/>
            <person name="Arendt D."/>
            <person name="Savage R."/>
            <person name="Osoegawa K."/>
            <person name="de Jong P."/>
            <person name="Grimwood J."/>
            <person name="Chapman J.A."/>
            <person name="Shapiro H."/>
            <person name="Aerts A."/>
            <person name="Otillar R.P."/>
            <person name="Terry A.Y."/>
            <person name="Boore J.L."/>
            <person name="Grigoriev I.V."/>
            <person name="Lindberg D.R."/>
            <person name="Seaver E.C."/>
            <person name="Weisblat D.A."/>
            <person name="Putnam N.H."/>
            <person name="Rokhsar D.S."/>
        </authorList>
    </citation>
    <scope>NUCLEOTIDE SEQUENCE</scope>
</reference>
<dbReference type="GO" id="GO:0000166">
    <property type="term" value="F:nucleotide binding"/>
    <property type="evidence" value="ECO:0007669"/>
    <property type="project" value="InterPro"/>
</dbReference>
<evidence type="ECO:0000259" key="5">
    <source>
        <dbReference type="Pfam" id="PF16099"/>
    </source>
</evidence>
<evidence type="ECO:0000313" key="8">
    <source>
        <dbReference type="Proteomes" id="UP000015101"/>
    </source>
</evidence>
<feature type="compositionally biased region" description="Low complexity" evidence="3">
    <location>
        <begin position="214"/>
        <end position="231"/>
    </location>
</feature>
<evidence type="ECO:0000259" key="4">
    <source>
        <dbReference type="Pfam" id="PF08585"/>
    </source>
</evidence>
<dbReference type="Pfam" id="PF08585">
    <property type="entry name" value="RMI1_N_C"/>
    <property type="match status" value="1"/>
</dbReference>
<feature type="region of interest" description="Disordered" evidence="3">
    <location>
        <begin position="214"/>
        <end position="235"/>
    </location>
</feature>
<dbReference type="KEGG" id="hro:HELRODRAFT_162040"/>
<feature type="domain" description="RecQ mediated genome instability protein 1 OB-fold" evidence="4">
    <location>
        <begin position="43"/>
        <end position="145"/>
    </location>
</feature>
<dbReference type="eggNOG" id="KOG3683">
    <property type="taxonomic scope" value="Eukaryota"/>
</dbReference>
<dbReference type="EMBL" id="AMQM01001010">
    <property type="status" value="NOT_ANNOTATED_CDS"/>
    <property type="molecule type" value="Genomic_DNA"/>
</dbReference>
<evidence type="ECO:0000313" key="7">
    <source>
        <dbReference type="EnsemblMetazoa" id="HelroP162040"/>
    </source>
</evidence>
<evidence type="ECO:0000256" key="2">
    <source>
        <dbReference type="ARBA" id="ARBA00018987"/>
    </source>
</evidence>
<dbReference type="GeneID" id="20199415"/>
<dbReference type="STRING" id="6412.T1ES65"/>
<evidence type="ECO:0000256" key="3">
    <source>
        <dbReference type="SAM" id="MobiDB-lite"/>
    </source>
</evidence>